<dbReference type="InterPro" id="IPR036286">
    <property type="entry name" value="LexA/Signal_pep-like_sf"/>
</dbReference>
<evidence type="ECO:0000256" key="3">
    <source>
        <dbReference type="ARBA" id="ARBA00022692"/>
    </source>
</evidence>
<feature type="domain" description="Peptidase S24/S26A/S26B/S26C" evidence="7">
    <location>
        <begin position="276"/>
        <end position="331"/>
    </location>
</feature>
<dbReference type="CDD" id="cd06462">
    <property type="entry name" value="Peptidase_S24_S26"/>
    <property type="match status" value="1"/>
</dbReference>
<dbReference type="Pfam" id="PF00717">
    <property type="entry name" value="Peptidase_S24"/>
    <property type="match status" value="1"/>
</dbReference>
<gene>
    <name evidence="8" type="ORF">OBE_15179</name>
</gene>
<dbReference type="Gene3D" id="2.10.109.10">
    <property type="entry name" value="Umud Fragment, subunit A"/>
    <property type="match status" value="1"/>
</dbReference>
<dbReference type="AlphaFoldDB" id="K1SM88"/>
<comment type="subcellular location">
    <subcellularLocation>
        <location evidence="1">Membrane</location>
    </subcellularLocation>
</comment>
<dbReference type="SUPFAM" id="SSF51306">
    <property type="entry name" value="LexA/Signal peptidase"/>
    <property type="match status" value="1"/>
</dbReference>
<dbReference type="NCBIfam" id="TIGR02228">
    <property type="entry name" value="sigpep_I_arch"/>
    <property type="match status" value="1"/>
</dbReference>
<feature type="transmembrane region" description="Helical" evidence="6">
    <location>
        <begin position="215"/>
        <end position="236"/>
    </location>
</feature>
<proteinExistence type="predicted"/>
<evidence type="ECO:0000313" key="8">
    <source>
        <dbReference type="EMBL" id="EKC48441.1"/>
    </source>
</evidence>
<feature type="transmembrane region" description="Helical" evidence="6">
    <location>
        <begin position="136"/>
        <end position="154"/>
    </location>
</feature>
<feature type="transmembrane region" description="Helical" evidence="6">
    <location>
        <begin position="9"/>
        <end position="31"/>
    </location>
</feature>
<keyword evidence="5 6" id="KW-0472">Membrane</keyword>
<feature type="transmembrane region" description="Helical" evidence="6">
    <location>
        <begin position="166"/>
        <end position="185"/>
    </location>
</feature>
<reference evidence="8" key="1">
    <citation type="journal article" date="2013" name="Environ. Microbiol.">
        <title>Microbiota from the distal guts of lean and obese adolescents exhibit partial functional redundancy besides clear differences in community structure.</title>
        <authorList>
            <person name="Ferrer M."/>
            <person name="Ruiz A."/>
            <person name="Lanza F."/>
            <person name="Haange S.B."/>
            <person name="Oberbach A."/>
            <person name="Till H."/>
            <person name="Bargiela R."/>
            <person name="Campoy C."/>
            <person name="Segura M.T."/>
            <person name="Richter M."/>
            <person name="von Bergen M."/>
            <person name="Seifert J."/>
            <person name="Suarez A."/>
        </authorList>
    </citation>
    <scope>NUCLEOTIDE SEQUENCE</scope>
</reference>
<feature type="transmembrane region" description="Helical" evidence="6">
    <location>
        <begin position="103"/>
        <end position="124"/>
    </location>
</feature>
<evidence type="ECO:0000259" key="7">
    <source>
        <dbReference type="Pfam" id="PF00717"/>
    </source>
</evidence>
<sequence length="386" mass="43513">MQKKNIKSGLLLSVLLVYVFIYRFIILKSYLKYSESLTAALIILLTGIAILILGFQKDKENRIKKYVTKMTLTIIVVFFAISYAAGLVVGFLKNAYSLNATSIIDNTFAPIVIIICTELFRYVLISGNKNNKIMTVLTTVVVILFELALNVKGIDPSDLTGTFKTTTALILPIISKNLVLSYLSYKVGFKPGLAYRLIMDIYVYIMPIIPDLGDYLNSMIGIGLPFILYIYTSRALNEYYNGIEREYRKETFKIADIPVVAFIVVLVCLVSGFFPYYLIGVGSGSMYPKIKKGDAVIIHKIKSAKELKVGQVIAFKSGNKVYVHRLIQIEKKDNKVYYRTKGDANNTPDYMDLTIKDVKGIVKFDVPYIAYPSVYLSEFMSKEKKG</sequence>
<dbReference type="InterPro" id="IPR001733">
    <property type="entry name" value="Peptidase_S26B"/>
</dbReference>
<keyword evidence="4 6" id="KW-1133">Transmembrane helix</keyword>
<protein>
    <submittedName>
        <fullName evidence="8">Peptidase S26B, signal peptidase</fullName>
    </submittedName>
</protein>
<evidence type="ECO:0000256" key="6">
    <source>
        <dbReference type="SAM" id="Phobius"/>
    </source>
</evidence>
<comment type="caution">
    <text evidence="8">The sequence shown here is derived from an EMBL/GenBank/DDBJ whole genome shotgun (WGS) entry which is preliminary data.</text>
</comment>
<organism evidence="8">
    <name type="scientific">human gut metagenome</name>
    <dbReference type="NCBI Taxonomy" id="408170"/>
    <lineage>
        <taxon>unclassified sequences</taxon>
        <taxon>metagenomes</taxon>
        <taxon>organismal metagenomes</taxon>
    </lineage>
</organism>
<feature type="transmembrane region" description="Helical" evidence="6">
    <location>
        <begin position="192"/>
        <end position="209"/>
    </location>
</feature>
<keyword evidence="2" id="KW-0378">Hydrolase</keyword>
<dbReference type="EMBL" id="AJWZ01010440">
    <property type="protein sequence ID" value="EKC48441.1"/>
    <property type="molecule type" value="Genomic_DNA"/>
</dbReference>
<keyword evidence="3 6" id="KW-0812">Transmembrane</keyword>
<feature type="transmembrane region" description="Helical" evidence="6">
    <location>
        <begin position="67"/>
        <end position="91"/>
    </location>
</feature>
<feature type="transmembrane region" description="Helical" evidence="6">
    <location>
        <begin position="37"/>
        <end position="55"/>
    </location>
</feature>
<evidence type="ECO:0000256" key="1">
    <source>
        <dbReference type="ARBA" id="ARBA00004370"/>
    </source>
</evidence>
<evidence type="ECO:0000256" key="2">
    <source>
        <dbReference type="ARBA" id="ARBA00022670"/>
    </source>
</evidence>
<dbReference type="GO" id="GO:0006465">
    <property type="term" value="P:signal peptide processing"/>
    <property type="evidence" value="ECO:0007669"/>
    <property type="project" value="InterPro"/>
</dbReference>
<accession>K1SM88</accession>
<keyword evidence="2" id="KW-0645">Protease</keyword>
<feature type="transmembrane region" description="Helical" evidence="6">
    <location>
        <begin position="257"/>
        <end position="279"/>
    </location>
</feature>
<dbReference type="PANTHER" id="PTHR10806">
    <property type="entry name" value="SIGNAL PEPTIDASE COMPLEX CATALYTIC SUBUNIT SEC11"/>
    <property type="match status" value="1"/>
</dbReference>
<evidence type="ECO:0000256" key="5">
    <source>
        <dbReference type="ARBA" id="ARBA00023136"/>
    </source>
</evidence>
<dbReference type="PANTHER" id="PTHR10806:SF6">
    <property type="entry name" value="SIGNAL PEPTIDASE COMPLEX CATALYTIC SUBUNIT SEC11"/>
    <property type="match status" value="1"/>
</dbReference>
<dbReference type="InterPro" id="IPR015927">
    <property type="entry name" value="Peptidase_S24_S26A/B/C"/>
</dbReference>
<dbReference type="GO" id="GO:0008233">
    <property type="term" value="F:peptidase activity"/>
    <property type="evidence" value="ECO:0007669"/>
    <property type="project" value="UniProtKB-KW"/>
</dbReference>
<dbReference type="GO" id="GO:0016020">
    <property type="term" value="C:membrane"/>
    <property type="evidence" value="ECO:0007669"/>
    <property type="project" value="UniProtKB-SubCell"/>
</dbReference>
<evidence type="ECO:0000256" key="4">
    <source>
        <dbReference type="ARBA" id="ARBA00022989"/>
    </source>
</evidence>
<name>K1SM88_9ZZZZ</name>